<gene>
    <name evidence="1" type="ORF">SAMN05421853_11238</name>
</gene>
<dbReference type="STRING" id="93684.SAMN05421853_11238"/>
<reference evidence="2" key="1">
    <citation type="submission" date="2016-10" db="EMBL/GenBank/DDBJ databases">
        <authorList>
            <person name="Varghese N."/>
            <person name="Submissions S."/>
        </authorList>
    </citation>
    <scope>NUCLEOTIDE SEQUENCE [LARGE SCALE GENOMIC DNA]</scope>
    <source>
        <strain evidence="2">JCM 10271</strain>
    </source>
</reference>
<dbReference type="Proteomes" id="UP000243106">
    <property type="component" value="Unassembled WGS sequence"/>
</dbReference>
<dbReference type="EMBL" id="FOXV01000012">
    <property type="protein sequence ID" value="SFQ59715.1"/>
    <property type="molecule type" value="Genomic_DNA"/>
</dbReference>
<proteinExistence type="predicted"/>
<sequence>MTELDPLRYVLACCFGTSPNGPLARLFGRKTPSLFD</sequence>
<dbReference type="AlphaFoldDB" id="A0A1I5ZTE9"/>
<organism evidence="1 2">
    <name type="scientific">Roseivivax halotolerans</name>
    <dbReference type="NCBI Taxonomy" id="93684"/>
    <lineage>
        <taxon>Bacteria</taxon>
        <taxon>Pseudomonadati</taxon>
        <taxon>Pseudomonadota</taxon>
        <taxon>Alphaproteobacteria</taxon>
        <taxon>Rhodobacterales</taxon>
        <taxon>Roseobacteraceae</taxon>
        <taxon>Roseivivax</taxon>
    </lineage>
</organism>
<evidence type="ECO:0000313" key="1">
    <source>
        <dbReference type="EMBL" id="SFQ59715.1"/>
    </source>
</evidence>
<protein>
    <submittedName>
        <fullName evidence="1">Uncharacterized protein</fullName>
    </submittedName>
</protein>
<evidence type="ECO:0000313" key="2">
    <source>
        <dbReference type="Proteomes" id="UP000243106"/>
    </source>
</evidence>
<name>A0A1I5ZTE9_9RHOB</name>
<keyword evidence="2" id="KW-1185">Reference proteome</keyword>
<accession>A0A1I5ZTE9</accession>